<feature type="compositionally biased region" description="Low complexity" evidence="2">
    <location>
        <begin position="390"/>
        <end position="413"/>
    </location>
</feature>
<proteinExistence type="inferred from homology"/>
<dbReference type="Gene3D" id="3.40.630.190">
    <property type="entry name" value="LCP protein"/>
    <property type="match status" value="1"/>
</dbReference>
<feature type="compositionally biased region" description="Acidic residues" evidence="2">
    <location>
        <begin position="371"/>
        <end position="389"/>
    </location>
</feature>
<evidence type="ECO:0000256" key="2">
    <source>
        <dbReference type="SAM" id="MobiDB-lite"/>
    </source>
</evidence>
<keyword evidence="6" id="KW-1185">Reference proteome</keyword>
<accession>A0A3S0WZ99</accession>
<keyword evidence="3" id="KW-1133">Transmembrane helix</keyword>
<feature type="region of interest" description="Disordered" evidence="2">
    <location>
        <begin position="353"/>
        <end position="432"/>
    </location>
</feature>
<evidence type="ECO:0000313" key="6">
    <source>
        <dbReference type="Proteomes" id="UP000274909"/>
    </source>
</evidence>
<evidence type="ECO:0000259" key="4">
    <source>
        <dbReference type="Pfam" id="PF03816"/>
    </source>
</evidence>
<feature type="transmembrane region" description="Helical" evidence="3">
    <location>
        <begin position="26"/>
        <end position="51"/>
    </location>
</feature>
<keyword evidence="3" id="KW-0812">Transmembrane</keyword>
<dbReference type="RefSeq" id="WP_127049634.1">
    <property type="nucleotide sequence ID" value="NZ_RZGZ01000002.1"/>
</dbReference>
<dbReference type="InterPro" id="IPR050922">
    <property type="entry name" value="LytR/CpsA/Psr_CW_biosynth"/>
</dbReference>
<dbReference type="InterPro" id="IPR004474">
    <property type="entry name" value="LytR_CpsA_psr"/>
</dbReference>
<comment type="similarity">
    <text evidence="1">Belongs to the LytR/CpsA/Psr (LCP) family.</text>
</comment>
<organism evidence="5 6">
    <name type="scientific">Labedella endophytica</name>
    <dbReference type="NCBI Taxonomy" id="1523160"/>
    <lineage>
        <taxon>Bacteria</taxon>
        <taxon>Bacillati</taxon>
        <taxon>Actinomycetota</taxon>
        <taxon>Actinomycetes</taxon>
        <taxon>Micrococcales</taxon>
        <taxon>Microbacteriaceae</taxon>
        <taxon>Labedella</taxon>
    </lineage>
</organism>
<comment type="caution">
    <text evidence="5">The sequence shown here is derived from an EMBL/GenBank/DDBJ whole genome shotgun (WGS) entry which is preliminary data.</text>
</comment>
<dbReference type="OrthoDB" id="9782542at2"/>
<dbReference type="PANTHER" id="PTHR33392">
    <property type="entry name" value="POLYISOPRENYL-TEICHOIC ACID--PEPTIDOGLYCAN TEICHOIC ACID TRANSFERASE TAGU"/>
    <property type="match status" value="1"/>
</dbReference>
<name>A0A3S0WZ99_9MICO</name>
<dbReference type="Pfam" id="PF03816">
    <property type="entry name" value="LytR_cpsA_psr"/>
    <property type="match status" value="1"/>
</dbReference>
<dbReference type="AlphaFoldDB" id="A0A3S0WZ99"/>
<protein>
    <submittedName>
        <fullName evidence="5">LytR family transcriptional regulator</fullName>
    </submittedName>
</protein>
<keyword evidence="3" id="KW-0472">Membrane</keyword>
<sequence length="432" mass="45153">MARSTSPSRIPAARHVRGRRNGPFAAILRVIAVSLAVVLVSGASIATYAFWDITSGISDNSVDISGGEEPTDPPHLGIGEFEGGFDMLVIGADNDSGQDTSLYGQRDVALNDVNLLVHVADDHQSAVVVSFPRDLVIPIPECTDPETGETRGYEYAAMINTSFPKGGNKGGLACAVATVEELTDIDIDYAAQFTFGSVVQLTNAIGGVEVCLQEPITDRNSGLDLPEGISTVQGQDALAFLRTRKAVGDGSDLSRIALQQMYMSSLVKKLKSDGTLGDPSKLFGIAKVAAESVSLSSNLANVNTMISMALTVRNLGLDNIQLVQYPVGESPNDPNRVVPSTETADQLMAAIKADASFSSDPDVRRVGVEDTTPEESAPPEEPAEIEEPADPATAPPADGETPDDTATTPPGDGVISGLVGQSAAQESCVVKN</sequence>
<evidence type="ECO:0000256" key="3">
    <source>
        <dbReference type="SAM" id="Phobius"/>
    </source>
</evidence>
<gene>
    <name evidence="5" type="ORF">ELQ94_09950</name>
</gene>
<evidence type="ECO:0000313" key="5">
    <source>
        <dbReference type="EMBL" id="RUR01769.1"/>
    </source>
</evidence>
<dbReference type="EMBL" id="RZGZ01000002">
    <property type="protein sequence ID" value="RUR01769.1"/>
    <property type="molecule type" value="Genomic_DNA"/>
</dbReference>
<dbReference type="NCBIfam" id="TIGR00350">
    <property type="entry name" value="lytR_cpsA_psr"/>
    <property type="match status" value="1"/>
</dbReference>
<feature type="domain" description="Cell envelope-related transcriptional attenuator" evidence="4">
    <location>
        <begin position="111"/>
        <end position="271"/>
    </location>
</feature>
<evidence type="ECO:0000256" key="1">
    <source>
        <dbReference type="ARBA" id="ARBA00006068"/>
    </source>
</evidence>
<dbReference type="PANTHER" id="PTHR33392:SF6">
    <property type="entry name" value="POLYISOPRENYL-TEICHOIC ACID--PEPTIDOGLYCAN TEICHOIC ACID TRANSFERASE TAGU"/>
    <property type="match status" value="1"/>
</dbReference>
<dbReference type="Proteomes" id="UP000274909">
    <property type="component" value="Unassembled WGS sequence"/>
</dbReference>
<reference evidence="5 6" key="1">
    <citation type="submission" date="2018-12" db="EMBL/GenBank/DDBJ databases">
        <authorList>
            <person name="Li F."/>
        </authorList>
    </citation>
    <scope>NUCLEOTIDE SEQUENCE [LARGE SCALE GENOMIC DNA]</scope>
    <source>
        <strain evidence="5 6">EGI 6500705</strain>
    </source>
</reference>